<evidence type="ECO:0000313" key="1">
    <source>
        <dbReference type="EMBL" id="USE82684.1"/>
    </source>
</evidence>
<gene>
    <name evidence="1" type="ORF">M5E07_12945</name>
</gene>
<dbReference type="Proteomes" id="UP001056716">
    <property type="component" value="Chromosome"/>
</dbReference>
<dbReference type="NCBIfam" id="NF045613">
    <property type="entry name" value="PA1571_fam"/>
    <property type="match status" value="1"/>
</dbReference>
<evidence type="ECO:0000313" key="2">
    <source>
        <dbReference type="Proteomes" id="UP001056716"/>
    </source>
</evidence>
<dbReference type="AlphaFoldDB" id="A0AAE9RZZ8"/>
<proteinExistence type="predicted"/>
<dbReference type="RefSeq" id="WP_165815689.1">
    <property type="nucleotide sequence ID" value="NZ_CP098732.1"/>
</dbReference>
<protein>
    <submittedName>
        <fullName evidence="1">Uncharacterized protein</fullName>
    </submittedName>
</protein>
<dbReference type="InterPro" id="IPR054635">
    <property type="entry name" value="PA1571-like"/>
</dbReference>
<sequence>MGMSEKIIKQGIKNVLDNKNVHTGYIVDEQGKETQITTAMVRSVCHQLLKQCRSIKA</sequence>
<reference evidence="1" key="1">
    <citation type="submission" date="2022-06" db="EMBL/GenBank/DDBJ databases">
        <title>Isolation, identification and characterization of iprodione-degrading strains in Lhasa, Tibet.</title>
        <authorList>
            <person name="Pan H."/>
        </authorList>
    </citation>
    <scope>NUCLEOTIDE SEQUENCE</scope>
    <source>
        <strain evidence="1">Y-23</strain>
    </source>
</reference>
<name>A0AAE9RZZ8_9GAMM</name>
<accession>A0AAE9RZZ8</accession>
<dbReference type="KEGG" id="atz:M5E07_12945"/>
<organism evidence="1 2">
    <name type="scientific">Acinetobacter tibetensis</name>
    <dbReference type="NCBI Taxonomy" id="2943497"/>
    <lineage>
        <taxon>Bacteria</taxon>
        <taxon>Pseudomonadati</taxon>
        <taxon>Pseudomonadota</taxon>
        <taxon>Gammaproteobacteria</taxon>
        <taxon>Moraxellales</taxon>
        <taxon>Moraxellaceae</taxon>
        <taxon>Acinetobacter</taxon>
    </lineage>
</organism>
<dbReference type="EMBL" id="CP098732">
    <property type="protein sequence ID" value="USE82684.1"/>
    <property type="molecule type" value="Genomic_DNA"/>
</dbReference>
<keyword evidence="2" id="KW-1185">Reference proteome</keyword>